<evidence type="ECO:0000256" key="3">
    <source>
        <dbReference type="ARBA" id="ARBA00021421"/>
    </source>
</evidence>
<keyword evidence="4" id="KW-0964">Secreted</keyword>
<evidence type="ECO:0000256" key="2">
    <source>
        <dbReference type="ARBA" id="ARBA00005834"/>
    </source>
</evidence>
<reference evidence="7" key="1">
    <citation type="journal article" date="2023" name="Science">
        <title>Genome structures resolve the early diversification of teleost fishes.</title>
        <authorList>
            <person name="Parey E."/>
            <person name="Louis A."/>
            <person name="Montfort J."/>
            <person name="Bouchez O."/>
            <person name="Roques C."/>
            <person name="Iampietro C."/>
            <person name="Lluch J."/>
            <person name="Castinel A."/>
            <person name="Donnadieu C."/>
            <person name="Desvignes T."/>
            <person name="Floi Bucao C."/>
            <person name="Jouanno E."/>
            <person name="Wen M."/>
            <person name="Mejri S."/>
            <person name="Dirks R."/>
            <person name="Jansen H."/>
            <person name="Henkel C."/>
            <person name="Chen W.J."/>
            <person name="Zahm M."/>
            <person name="Cabau C."/>
            <person name="Klopp C."/>
            <person name="Thompson A.W."/>
            <person name="Robinson-Rechavi M."/>
            <person name="Braasch I."/>
            <person name="Lecointre G."/>
            <person name="Bobe J."/>
            <person name="Postlethwait J.H."/>
            <person name="Berthelot C."/>
            <person name="Roest Crollius H."/>
            <person name="Guiguen Y."/>
        </authorList>
    </citation>
    <scope>NUCLEOTIDE SEQUENCE</scope>
    <source>
        <strain evidence="7">Concon-B</strain>
    </source>
</reference>
<comment type="similarity">
    <text evidence="2">Belongs to the leptin family.</text>
</comment>
<sequence>MKPGFFFFFLAGRLIEGLTVRGHSARERSVGMRVCSRDRPESERGRSCPTPAELCDGKRGEAHARSWVLRLPSGALLQETRPENMSATVALLCTSLLLLLPAGSGVPLSVETMKSNVKLMAQTTIIRIEKLTEEFRISPNMVFDGLDLIPDIGPDKPSEGLSWAARSLHTFQTVLTDLPADELAQTNSTYHVTIGNVTLQRLQRFLLKLVQNLDQLKSC</sequence>
<dbReference type="SUPFAM" id="SSF47266">
    <property type="entry name" value="4-helical cytokines"/>
    <property type="match status" value="1"/>
</dbReference>
<dbReference type="Gene3D" id="1.20.1250.10">
    <property type="match status" value="2"/>
</dbReference>
<protein>
    <recommendedName>
        <fullName evidence="3">Leptin</fullName>
    </recommendedName>
    <alternativeName>
        <fullName evidence="5">Obesity factor</fullName>
    </alternativeName>
</protein>
<dbReference type="GO" id="GO:0005576">
    <property type="term" value="C:extracellular region"/>
    <property type="evidence" value="ECO:0007669"/>
    <property type="project" value="UniProtKB-SubCell"/>
</dbReference>
<proteinExistence type="inferred from homology"/>
<comment type="caution">
    <text evidence="7">The sequence shown here is derived from an EMBL/GenBank/DDBJ whole genome shotgun (WGS) entry which is preliminary data.</text>
</comment>
<evidence type="ECO:0000256" key="4">
    <source>
        <dbReference type="ARBA" id="ARBA00022525"/>
    </source>
</evidence>
<organism evidence="7 8">
    <name type="scientific">Conger conger</name>
    <name type="common">Conger eel</name>
    <name type="synonym">Muraena conger</name>
    <dbReference type="NCBI Taxonomy" id="82655"/>
    <lineage>
        <taxon>Eukaryota</taxon>
        <taxon>Metazoa</taxon>
        <taxon>Chordata</taxon>
        <taxon>Craniata</taxon>
        <taxon>Vertebrata</taxon>
        <taxon>Euteleostomi</taxon>
        <taxon>Actinopterygii</taxon>
        <taxon>Neopterygii</taxon>
        <taxon>Teleostei</taxon>
        <taxon>Anguilliformes</taxon>
        <taxon>Congridae</taxon>
        <taxon>Conger</taxon>
    </lineage>
</organism>
<feature type="signal peptide" evidence="6">
    <location>
        <begin position="1"/>
        <end position="17"/>
    </location>
</feature>
<dbReference type="AlphaFoldDB" id="A0A9Q1HMX2"/>
<feature type="chain" id="PRO_5040144482" description="Leptin" evidence="6">
    <location>
        <begin position="18"/>
        <end position="219"/>
    </location>
</feature>
<evidence type="ECO:0000313" key="7">
    <source>
        <dbReference type="EMBL" id="KAJ8249706.1"/>
    </source>
</evidence>
<evidence type="ECO:0000256" key="6">
    <source>
        <dbReference type="SAM" id="SignalP"/>
    </source>
</evidence>
<accession>A0A9Q1HMX2</accession>
<evidence type="ECO:0000313" key="8">
    <source>
        <dbReference type="Proteomes" id="UP001152803"/>
    </source>
</evidence>
<dbReference type="PANTHER" id="PTHR11724:SF1">
    <property type="entry name" value="LEPTIN"/>
    <property type="match status" value="1"/>
</dbReference>
<keyword evidence="8" id="KW-1185">Reference proteome</keyword>
<dbReference type="InterPro" id="IPR009079">
    <property type="entry name" value="4_helix_cytokine-like_core"/>
</dbReference>
<dbReference type="OrthoDB" id="9872512at2759"/>
<name>A0A9Q1HMX2_CONCO</name>
<comment type="subcellular location">
    <subcellularLocation>
        <location evidence="1">Secreted</location>
    </subcellularLocation>
</comment>
<dbReference type="EMBL" id="JAFJMO010000019">
    <property type="protein sequence ID" value="KAJ8249706.1"/>
    <property type="molecule type" value="Genomic_DNA"/>
</dbReference>
<gene>
    <name evidence="7" type="ORF">COCON_G00229220</name>
</gene>
<keyword evidence="6" id="KW-0732">Signal</keyword>
<dbReference type="Pfam" id="PF02024">
    <property type="entry name" value="Leptin"/>
    <property type="match status" value="1"/>
</dbReference>
<dbReference type="InterPro" id="IPR000065">
    <property type="entry name" value="Leptin"/>
</dbReference>
<dbReference type="PANTHER" id="PTHR11724">
    <property type="entry name" value="LEPTIN"/>
    <property type="match status" value="1"/>
</dbReference>
<evidence type="ECO:0000256" key="1">
    <source>
        <dbReference type="ARBA" id="ARBA00004613"/>
    </source>
</evidence>
<dbReference type="Proteomes" id="UP001152803">
    <property type="component" value="Unassembled WGS sequence"/>
</dbReference>
<evidence type="ECO:0000256" key="5">
    <source>
        <dbReference type="ARBA" id="ARBA00030981"/>
    </source>
</evidence>
<dbReference type="GO" id="GO:0005179">
    <property type="term" value="F:hormone activity"/>
    <property type="evidence" value="ECO:0007669"/>
    <property type="project" value="InterPro"/>
</dbReference>